<dbReference type="EMBL" id="DLUG01000085">
    <property type="protein sequence ID" value="DAB36753.1"/>
    <property type="molecule type" value="Genomic_DNA"/>
</dbReference>
<keyword evidence="6 7" id="KW-0472">Membrane</keyword>
<gene>
    <name evidence="9" type="ORF">CFH80_03245</name>
</gene>
<feature type="transmembrane region" description="Helical" evidence="7">
    <location>
        <begin position="471"/>
        <end position="493"/>
    </location>
</feature>
<feature type="transmembrane region" description="Helical" evidence="7">
    <location>
        <begin position="102"/>
        <end position="124"/>
    </location>
</feature>
<dbReference type="PANTHER" id="PTHR42718:SF42">
    <property type="entry name" value="EXPORT PROTEIN"/>
    <property type="match status" value="1"/>
</dbReference>
<dbReference type="PRINTS" id="PR01036">
    <property type="entry name" value="TCRTETB"/>
</dbReference>
<dbReference type="CDD" id="cd17321">
    <property type="entry name" value="MFS_MMR_MDR_like"/>
    <property type="match status" value="1"/>
</dbReference>
<dbReference type="InterPro" id="IPR004638">
    <property type="entry name" value="EmrB-like"/>
</dbReference>
<evidence type="ECO:0000256" key="3">
    <source>
        <dbReference type="ARBA" id="ARBA00022475"/>
    </source>
</evidence>
<evidence type="ECO:0000256" key="2">
    <source>
        <dbReference type="ARBA" id="ARBA00022448"/>
    </source>
</evidence>
<evidence type="ECO:0000256" key="1">
    <source>
        <dbReference type="ARBA" id="ARBA00004651"/>
    </source>
</evidence>
<keyword evidence="4 7" id="KW-0812">Transmembrane</keyword>
<organism evidence="9 10">
    <name type="scientific">Sulfurospirillum cavolei</name>
    <dbReference type="NCBI Taxonomy" id="366522"/>
    <lineage>
        <taxon>Bacteria</taxon>
        <taxon>Pseudomonadati</taxon>
        <taxon>Campylobacterota</taxon>
        <taxon>Epsilonproteobacteria</taxon>
        <taxon>Campylobacterales</taxon>
        <taxon>Sulfurospirillaceae</taxon>
        <taxon>Sulfurospirillum</taxon>
    </lineage>
</organism>
<accession>A0A2D3WJP5</accession>
<dbReference type="PROSITE" id="PS50850">
    <property type="entry name" value="MFS"/>
    <property type="match status" value="1"/>
</dbReference>
<comment type="subcellular location">
    <subcellularLocation>
        <location evidence="1">Cell membrane</location>
        <topology evidence="1">Multi-pass membrane protein</topology>
    </subcellularLocation>
</comment>
<feature type="transmembrane region" description="Helical" evidence="7">
    <location>
        <begin position="49"/>
        <end position="68"/>
    </location>
</feature>
<dbReference type="Gene3D" id="1.20.1250.20">
    <property type="entry name" value="MFS general substrate transporter like domains"/>
    <property type="match status" value="1"/>
</dbReference>
<feature type="domain" description="Major facilitator superfamily (MFS) profile" evidence="8">
    <location>
        <begin position="11"/>
        <end position="497"/>
    </location>
</feature>
<dbReference type="Proteomes" id="UP000231638">
    <property type="component" value="Unassembled WGS sequence"/>
</dbReference>
<keyword evidence="5 7" id="KW-1133">Transmembrane helix</keyword>
<feature type="transmembrane region" description="Helical" evidence="7">
    <location>
        <begin position="136"/>
        <end position="159"/>
    </location>
</feature>
<dbReference type="GO" id="GO:0005886">
    <property type="term" value="C:plasma membrane"/>
    <property type="evidence" value="ECO:0007669"/>
    <property type="project" value="UniProtKB-SubCell"/>
</dbReference>
<dbReference type="PANTHER" id="PTHR42718">
    <property type="entry name" value="MAJOR FACILITATOR SUPERFAMILY MULTIDRUG TRANSPORTER MFSC"/>
    <property type="match status" value="1"/>
</dbReference>
<evidence type="ECO:0000256" key="5">
    <source>
        <dbReference type="ARBA" id="ARBA00022989"/>
    </source>
</evidence>
<evidence type="ECO:0000313" key="9">
    <source>
        <dbReference type="EMBL" id="DAB36753.1"/>
    </source>
</evidence>
<feature type="transmembrane region" description="Helical" evidence="7">
    <location>
        <begin position="165"/>
        <end position="186"/>
    </location>
</feature>
<evidence type="ECO:0000256" key="7">
    <source>
        <dbReference type="SAM" id="Phobius"/>
    </source>
</evidence>
<evidence type="ECO:0000259" key="8">
    <source>
        <dbReference type="PROSITE" id="PS50850"/>
    </source>
</evidence>
<keyword evidence="3" id="KW-1003">Cell membrane</keyword>
<feature type="transmembrane region" description="Helical" evidence="7">
    <location>
        <begin position="77"/>
        <end position="96"/>
    </location>
</feature>
<dbReference type="InterPro" id="IPR020846">
    <property type="entry name" value="MFS_dom"/>
</dbReference>
<dbReference type="AlphaFoldDB" id="A0A2D3WJP5"/>
<feature type="transmembrane region" description="Helical" evidence="7">
    <location>
        <begin position="355"/>
        <end position="373"/>
    </location>
</feature>
<proteinExistence type="predicted"/>
<feature type="transmembrane region" description="Helical" evidence="7">
    <location>
        <begin position="198"/>
        <end position="216"/>
    </location>
</feature>
<dbReference type="Gene3D" id="1.20.1720.10">
    <property type="entry name" value="Multidrug resistance protein D"/>
    <property type="match status" value="1"/>
</dbReference>
<dbReference type="InterPro" id="IPR011701">
    <property type="entry name" value="MFS"/>
</dbReference>
<dbReference type="SUPFAM" id="SSF103473">
    <property type="entry name" value="MFS general substrate transporter"/>
    <property type="match status" value="1"/>
</dbReference>
<feature type="transmembrane region" description="Helical" evidence="7">
    <location>
        <begin position="12"/>
        <end position="29"/>
    </location>
</feature>
<dbReference type="InterPro" id="IPR036259">
    <property type="entry name" value="MFS_trans_sf"/>
</dbReference>
<dbReference type="Pfam" id="PF07690">
    <property type="entry name" value="MFS_1"/>
    <property type="match status" value="1"/>
</dbReference>
<feature type="transmembrane region" description="Helical" evidence="7">
    <location>
        <begin position="228"/>
        <end position="245"/>
    </location>
</feature>
<evidence type="ECO:0000256" key="4">
    <source>
        <dbReference type="ARBA" id="ARBA00022692"/>
    </source>
</evidence>
<evidence type="ECO:0000256" key="6">
    <source>
        <dbReference type="ARBA" id="ARBA00023136"/>
    </source>
</evidence>
<sequence>MPYTHEKRWKALGVLCLAMSIVTLDNTVLDVALPSISNDLLASMRELQWIVNIYILVFASILITIGALGDQWGRKRFLKIGIALFSLASLGAGLSSSTGELIFFRALSGLGAAFIMPSTLSIITHMFINTDERMKAIGLWSMIFGLSQGLGPLVGGIIIEYASWHWVFFINLPIGVTAWYAATRILPESSNPNTKADIFGMVLCIFFLFALTYGIIEAGERGWSDKSVYISLSFGVLFCALFIVWERRCTHAMIPFELFEKRTFTIPSFAIALIVFGMVGSMFFFSQLFQTVQGYNALEAGLLLMPMTLGVAIGSKSAPRAVTTYGMPLSIGGGMIISGLGMAIFVVTIDVHMPLWAILIGFFVHGLGMGLSMPPSTDSIMGSIPPQKAGVGSALNDTTIELSAAMSIAVLGSYVNRIYLLHVKEIEVDASLSKALQTSIQTAHQAISALPDLALRESLFFRVDHAFIEGIFHTMIVGCLFSILSGLLAIYLLPKKASSRKGKTV</sequence>
<feature type="transmembrane region" description="Helical" evidence="7">
    <location>
        <begin position="325"/>
        <end position="349"/>
    </location>
</feature>
<dbReference type="NCBIfam" id="TIGR00711">
    <property type="entry name" value="efflux_EmrB"/>
    <property type="match status" value="1"/>
</dbReference>
<protein>
    <recommendedName>
        <fullName evidence="8">Major facilitator superfamily (MFS) profile domain-containing protein</fullName>
    </recommendedName>
</protein>
<evidence type="ECO:0000313" key="10">
    <source>
        <dbReference type="Proteomes" id="UP000231638"/>
    </source>
</evidence>
<dbReference type="STRING" id="366522.GCA_001548055_00524"/>
<dbReference type="GO" id="GO:0022857">
    <property type="term" value="F:transmembrane transporter activity"/>
    <property type="evidence" value="ECO:0007669"/>
    <property type="project" value="InterPro"/>
</dbReference>
<comment type="caution">
    <text evidence="9">The sequence shown here is derived from an EMBL/GenBank/DDBJ whole genome shotgun (WGS) entry which is preliminary data.</text>
</comment>
<name>A0A2D3WJP5_9BACT</name>
<feature type="transmembrane region" description="Helical" evidence="7">
    <location>
        <begin position="266"/>
        <end position="289"/>
    </location>
</feature>
<reference evidence="9 10" key="1">
    <citation type="journal article" date="2017" name="Front. Microbiol.">
        <title>Comparative Genomic Analysis of the Class Epsilonproteobacteria and Proposed Reclassification to Epsilonbacteraeota (phyl. nov.).</title>
        <authorList>
            <person name="Waite D.W."/>
            <person name="Vanwonterghem I."/>
            <person name="Rinke C."/>
            <person name="Parks D.H."/>
            <person name="Zhang Y."/>
            <person name="Takai K."/>
            <person name="Sievert S.M."/>
            <person name="Simon J."/>
            <person name="Campbell B.J."/>
            <person name="Hanson T.E."/>
            <person name="Woyke T."/>
            <person name="Klotz M.G."/>
            <person name="Hugenholtz P."/>
        </authorList>
    </citation>
    <scope>NUCLEOTIDE SEQUENCE [LARGE SCALE GENOMIC DNA]</scope>
    <source>
        <strain evidence="9">UBA11420</strain>
    </source>
</reference>
<keyword evidence="2" id="KW-0813">Transport</keyword>